<dbReference type="AlphaFoldDB" id="A0A1G4KB62"/>
<dbReference type="GO" id="GO:0006364">
    <property type="term" value="P:rRNA processing"/>
    <property type="evidence" value="ECO:0007669"/>
    <property type="project" value="UniProtKB-UniRule"/>
</dbReference>
<evidence type="ECO:0000313" key="8">
    <source>
        <dbReference type="EMBL" id="SCV01483.1"/>
    </source>
</evidence>
<keyword evidence="5 6" id="KW-0539">Nucleus</keyword>
<gene>
    <name evidence="8" type="ORF">LAME_0G16490G</name>
</gene>
<organism evidence="8 9">
    <name type="scientific">Lachancea meyersii CBS 8951</name>
    <dbReference type="NCBI Taxonomy" id="1266667"/>
    <lineage>
        <taxon>Eukaryota</taxon>
        <taxon>Fungi</taxon>
        <taxon>Dikarya</taxon>
        <taxon>Ascomycota</taxon>
        <taxon>Saccharomycotina</taxon>
        <taxon>Saccharomycetes</taxon>
        <taxon>Saccharomycetales</taxon>
        <taxon>Saccharomycetaceae</taxon>
        <taxon>Lachancea</taxon>
    </lineage>
</organism>
<sequence>MAKLVHNVQKKQHRERSQEAARSRLGFLEKHKDYVKRAQNFHQKEATLKILREKAQQRNPDEYYHGMHSRSVDARGLLKQSRHARDEDPSLSTAQVKLLKTQDANYVRTLRQNERQVLERQVHETMFKAKGAHTVFVEDQDTLHSFDAAEHFKTTPEMLTRRENRLTRDQLSNLDLQAGLSQLGSSMDAETLQRKRLKKLRQIQQHQERENQLSGVLQRMETQREGMKKGSKKKIRDASGNVTFKWKKQRKR</sequence>
<accession>A0A1G4KB62</accession>
<feature type="region of interest" description="Disordered" evidence="7">
    <location>
        <begin position="1"/>
        <end position="24"/>
    </location>
</feature>
<feature type="region of interest" description="Disordered" evidence="7">
    <location>
        <begin position="203"/>
        <end position="252"/>
    </location>
</feature>
<comment type="subcellular location">
    <subcellularLocation>
        <location evidence="2 6">Nucleus</location>
        <location evidence="2 6">Nucleolus</location>
    </subcellularLocation>
</comment>
<evidence type="ECO:0000256" key="5">
    <source>
        <dbReference type="ARBA" id="ARBA00023242"/>
    </source>
</evidence>
<protein>
    <recommendedName>
        <fullName evidence="6">U3 small nucleolar RNA-associated protein 11</fullName>
        <shortName evidence="6">U3 snoRNA-associated protein 11</shortName>
    </recommendedName>
</protein>
<evidence type="ECO:0000256" key="4">
    <source>
        <dbReference type="ARBA" id="ARBA00022552"/>
    </source>
</evidence>
<dbReference type="PANTHER" id="PTHR12838:SF0">
    <property type="entry name" value="U3 SMALL NUCLEOLAR RNA-ASSOCIATED PROTEIN 11-RELATED"/>
    <property type="match status" value="1"/>
</dbReference>
<dbReference type="PANTHER" id="PTHR12838">
    <property type="entry name" value="U3 SMALL NUCLEOLAR RNA-ASSOCIATED PROTEIN 11"/>
    <property type="match status" value="1"/>
</dbReference>
<comment type="subunit">
    <text evidence="6">Component of the ribosomal small subunit (SSU) processome.</text>
</comment>
<proteinExistence type="inferred from homology"/>
<dbReference type="GO" id="GO:0032040">
    <property type="term" value="C:small-subunit processome"/>
    <property type="evidence" value="ECO:0007669"/>
    <property type="project" value="UniProtKB-UniRule"/>
</dbReference>
<dbReference type="Pfam" id="PF03998">
    <property type="entry name" value="Utp11"/>
    <property type="match status" value="1"/>
</dbReference>
<comment type="function">
    <text evidence="1 6">Involved in nucleolar processing of pre-18S ribosomal RNA.</text>
</comment>
<feature type="compositionally biased region" description="Basic and acidic residues" evidence="7">
    <location>
        <begin position="15"/>
        <end position="24"/>
    </location>
</feature>
<comment type="similarity">
    <text evidence="3 6">Belongs to the UTP11 family.</text>
</comment>
<dbReference type="PIRSF" id="PIRSF015952">
    <property type="entry name" value="U3snoRNP11"/>
    <property type="match status" value="1"/>
</dbReference>
<evidence type="ECO:0000256" key="7">
    <source>
        <dbReference type="SAM" id="MobiDB-lite"/>
    </source>
</evidence>
<dbReference type="EMBL" id="LT598484">
    <property type="protein sequence ID" value="SCV01483.1"/>
    <property type="molecule type" value="Genomic_DNA"/>
</dbReference>
<keyword evidence="9" id="KW-1185">Reference proteome</keyword>
<evidence type="ECO:0000256" key="1">
    <source>
        <dbReference type="ARBA" id="ARBA00004099"/>
    </source>
</evidence>
<reference evidence="9" key="1">
    <citation type="submission" date="2016-03" db="EMBL/GenBank/DDBJ databases">
        <authorList>
            <person name="Devillers Hugo."/>
        </authorList>
    </citation>
    <scope>NUCLEOTIDE SEQUENCE [LARGE SCALE GENOMIC DNA]</scope>
</reference>
<name>A0A1G4KB62_9SACH</name>
<evidence type="ECO:0000256" key="6">
    <source>
        <dbReference type="PIRNR" id="PIRNR015952"/>
    </source>
</evidence>
<dbReference type="Proteomes" id="UP000191144">
    <property type="component" value="Chromosome G"/>
</dbReference>
<evidence type="ECO:0000256" key="3">
    <source>
        <dbReference type="ARBA" id="ARBA00008105"/>
    </source>
</evidence>
<dbReference type="InterPro" id="IPR007144">
    <property type="entry name" value="SSU_processome_Utp11"/>
</dbReference>
<evidence type="ECO:0000256" key="2">
    <source>
        <dbReference type="ARBA" id="ARBA00004604"/>
    </source>
</evidence>
<evidence type="ECO:0000313" key="9">
    <source>
        <dbReference type="Proteomes" id="UP000191144"/>
    </source>
</evidence>
<dbReference type="OrthoDB" id="29058at2759"/>
<keyword evidence="4 6" id="KW-0698">rRNA processing</keyword>